<dbReference type="Proteomes" id="UP000024635">
    <property type="component" value="Unassembled WGS sequence"/>
</dbReference>
<dbReference type="PANTHER" id="PTHR46895:SF8">
    <property type="entry name" value="G-PROTEIN COUPLED RECEPTORS FAMILY 1 PROFILE DOMAIN-CONTAINING PROTEIN"/>
    <property type="match status" value="1"/>
</dbReference>
<gene>
    <name evidence="7" type="primary">Acey_s0120.g926</name>
    <name evidence="7" type="synonym">Acey-D1014.2</name>
    <name evidence="7" type="ORF">Y032_0120g926</name>
</gene>
<keyword evidence="2 5" id="KW-0812">Transmembrane</keyword>
<evidence type="ECO:0000256" key="4">
    <source>
        <dbReference type="ARBA" id="ARBA00023136"/>
    </source>
</evidence>
<feature type="transmembrane region" description="Helical" evidence="5">
    <location>
        <begin position="180"/>
        <end position="208"/>
    </location>
</feature>
<sequence length="337" mass="38289">MQRKISHVMCQPPFQMNNTSEPRQWQSKVILYTNREFLICQILLGCSGNVLNLVVLLSRNMRSRTNLIFAVMAFADLFFLLMHIPRFLFFCELLHDNDVYKNSTHLQNGVQNWFSAISIWCMMYATIERVQVFRNPFRTSRRSVSPRFLATIALIVIGALAVTAVHFQSSKASPNQVTRYLLVLHAVSGVFVPLVVLSLLNVLLVLALKKNTMPVHMLKDSQAQQSLLVARNKTERKVTIMVTVIISSFIICNTPGAILYILKKPNTDLTTRMLQSISNSLVITGKVLNFVLFCMSSDHFRALLRMQLVSAFECSSINRRSSCRSATKTFSIPLHDL</sequence>
<comment type="caution">
    <text evidence="7">The sequence shown here is derived from an EMBL/GenBank/DDBJ whole genome shotgun (WGS) entry which is preliminary data.</text>
</comment>
<evidence type="ECO:0000256" key="5">
    <source>
        <dbReference type="SAM" id="Phobius"/>
    </source>
</evidence>
<proteinExistence type="predicted"/>
<feature type="transmembrane region" description="Helical" evidence="5">
    <location>
        <begin position="110"/>
        <end position="127"/>
    </location>
</feature>
<dbReference type="GO" id="GO:0004930">
    <property type="term" value="F:G protein-coupled receptor activity"/>
    <property type="evidence" value="ECO:0007669"/>
    <property type="project" value="InterPro"/>
</dbReference>
<dbReference type="PANTHER" id="PTHR46895">
    <property type="entry name" value="PROTEIN CBG20548-RELATED"/>
    <property type="match status" value="1"/>
</dbReference>
<evidence type="ECO:0000259" key="6">
    <source>
        <dbReference type="PROSITE" id="PS50262"/>
    </source>
</evidence>
<keyword evidence="8" id="KW-1185">Reference proteome</keyword>
<dbReference type="AlphaFoldDB" id="A0A016TAQ5"/>
<accession>A0A016TAQ5</accession>
<dbReference type="Gene3D" id="1.20.1070.10">
    <property type="entry name" value="Rhodopsin 7-helix transmembrane proteins"/>
    <property type="match status" value="1"/>
</dbReference>
<feature type="transmembrane region" description="Helical" evidence="5">
    <location>
        <begin position="67"/>
        <end position="90"/>
    </location>
</feature>
<dbReference type="PROSITE" id="PS50262">
    <property type="entry name" value="G_PROTEIN_RECEP_F1_2"/>
    <property type="match status" value="1"/>
</dbReference>
<evidence type="ECO:0000313" key="7">
    <source>
        <dbReference type="EMBL" id="EYB99767.1"/>
    </source>
</evidence>
<comment type="subcellular location">
    <subcellularLocation>
        <location evidence="1">Membrane</location>
    </subcellularLocation>
</comment>
<evidence type="ECO:0000256" key="2">
    <source>
        <dbReference type="ARBA" id="ARBA00022692"/>
    </source>
</evidence>
<organism evidence="7 8">
    <name type="scientific">Ancylostoma ceylanicum</name>
    <dbReference type="NCBI Taxonomy" id="53326"/>
    <lineage>
        <taxon>Eukaryota</taxon>
        <taxon>Metazoa</taxon>
        <taxon>Ecdysozoa</taxon>
        <taxon>Nematoda</taxon>
        <taxon>Chromadorea</taxon>
        <taxon>Rhabditida</taxon>
        <taxon>Rhabditina</taxon>
        <taxon>Rhabditomorpha</taxon>
        <taxon>Strongyloidea</taxon>
        <taxon>Ancylostomatidae</taxon>
        <taxon>Ancylostomatinae</taxon>
        <taxon>Ancylostoma</taxon>
    </lineage>
</organism>
<dbReference type="GO" id="GO:0016020">
    <property type="term" value="C:membrane"/>
    <property type="evidence" value="ECO:0007669"/>
    <property type="project" value="UniProtKB-SubCell"/>
</dbReference>
<evidence type="ECO:0000256" key="1">
    <source>
        <dbReference type="ARBA" id="ARBA00004370"/>
    </source>
</evidence>
<feature type="transmembrane region" description="Helical" evidence="5">
    <location>
        <begin position="148"/>
        <end position="168"/>
    </location>
</feature>
<dbReference type="Pfam" id="PF00001">
    <property type="entry name" value="7tm_1"/>
    <property type="match status" value="1"/>
</dbReference>
<dbReference type="InterPro" id="IPR000276">
    <property type="entry name" value="GPCR_Rhodpsn"/>
</dbReference>
<keyword evidence="4 5" id="KW-0472">Membrane</keyword>
<dbReference type="PRINTS" id="PR00237">
    <property type="entry name" value="GPCRRHODOPSN"/>
</dbReference>
<name>A0A016TAQ5_9BILA</name>
<feature type="domain" description="G-protein coupled receptors family 1 profile" evidence="6">
    <location>
        <begin position="48"/>
        <end position="293"/>
    </location>
</feature>
<evidence type="ECO:0000313" key="8">
    <source>
        <dbReference type="Proteomes" id="UP000024635"/>
    </source>
</evidence>
<feature type="transmembrane region" description="Helical" evidence="5">
    <location>
        <begin position="274"/>
        <end position="295"/>
    </location>
</feature>
<keyword evidence="3 5" id="KW-1133">Transmembrane helix</keyword>
<dbReference type="InterPro" id="IPR017452">
    <property type="entry name" value="GPCR_Rhodpsn_7TM"/>
</dbReference>
<protein>
    <recommendedName>
        <fullName evidence="6">G-protein coupled receptors family 1 profile domain-containing protein</fullName>
    </recommendedName>
</protein>
<dbReference type="SUPFAM" id="SSF81321">
    <property type="entry name" value="Family A G protein-coupled receptor-like"/>
    <property type="match status" value="1"/>
</dbReference>
<evidence type="ECO:0000256" key="3">
    <source>
        <dbReference type="ARBA" id="ARBA00022989"/>
    </source>
</evidence>
<dbReference type="CDD" id="cd14978">
    <property type="entry name" value="7tmA_FMRFamide_R-like"/>
    <property type="match status" value="1"/>
</dbReference>
<dbReference type="EMBL" id="JARK01001456">
    <property type="protein sequence ID" value="EYB99767.1"/>
    <property type="molecule type" value="Genomic_DNA"/>
</dbReference>
<reference evidence="8" key="1">
    <citation type="journal article" date="2015" name="Nat. Genet.">
        <title>The genome and transcriptome of the zoonotic hookworm Ancylostoma ceylanicum identify infection-specific gene families.</title>
        <authorList>
            <person name="Schwarz E.M."/>
            <person name="Hu Y."/>
            <person name="Antoshechkin I."/>
            <person name="Miller M.M."/>
            <person name="Sternberg P.W."/>
            <person name="Aroian R.V."/>
        </authorList>
    </citation>
    <scope>NUCLEOTIDE SEQUENCE</scope>
    <source>
        <strain evidence="8">HY135</strain>
    </source>
</reference>
<feature type="transmembrane region" description="Helical" evidence="5">
    <location>
        <begin position="238"/>
        <end position="262"/>
    </location>
</feature>
<dbReference type="OrthoDB" id="9990906at2759"/>
<dbReference type="SMART" id="SM01381">
    <property type="entry name" value="7TM_GPCR_Srsx"/>
    <property type="match status" value="1"/>
</dbReference>